<dbReference type="InterPro" id="IPR036134">
    <property type="entry name" value="Crypto/Photolyase_FAD-like_sf"/>
</dbReference>
<dbReference type="STRING" id="1423744.FC86_GL001094"/>
<dbReference type="Gene3D" id="3.40.50.620">
    <property type="entry name" value="HUPs"/>
    <property type="match status" value="1"/>
</dbReference>
<dbReference type="Pfam" id="PF03441">
    <property type="entry name" value="FAD_binding_7"/>
    <property type="match status" value="1"/>
</dbReference>
<feature type="binding site" evidence="8">
    <location>
        <begin position="366"/>
        <end position="368"/>
    </location>
    <ligand>
        <name>FAD</name>
        <dbReference type="ChEBI" id="CHEBI:57692"/>
    </ligand>
</feature>
<proteinExistence type="inferred from homology"/>
<dbReference type="EC" id="4.1.99.3" evidence="2"/>
<gene>
    <name evidence="12" type="ORF">FC86_GL001094</name>
</gene>
<dbReference type="InterPro" id="IPR036155">
    <property type="entry name" value="Crypto/Photolyase_N_sf"/>
</dbReference>
<dbReference type="PROSITE" id="PS00691">
    <property type="entry name" value="DNA_PHOTOLYASES_1_2"/>
    <property type="match status" value="1"/>
</dbReference>
<keyword evidence="5 8" id="KW-0274">FAD</keyword>
<dbReference type="InterPro" id="IPR014729">
    <property type="entry name" value="Rossmann-like_a/b/a_fold"/>
</dbReference>
<evidence type="ECO:0000256" key="9">
    <source>
        <dbReference type="PIRSR" id="PIRSR602081-2"/>
    </source>
</evidence>
<comment type="catalytic activity">
    <reaction evidence="7">
        <text>cyclobutadipyrimidine (in DNA) = 2 pyrimidine residues (in DNA).</text>
        <dbReference type="EC" id="4.1.99.3"/>
    </reaction>
</comment>
<dbReference type="GO" id="GO:0071949">
    <property type="term" value="F:FAD binding"/>
    <property type="evidence" value="ECO:0007669"/>
    <property type="project" value="TreeGrafter"/>
</dbReference>
<dbReference type="GO" id="GO:0003677">
    <property type="term" value="F:DNA binding"/>
    <property type="evidence" value="ECO:0007669"/>
    <property type="project" value="TreeGrafter"/>
</dbReference>
<dbReference type="GO" id="GO:0003904">
    <property type="term" value="F:deoxyribodipyrimidine photo-lyase activity"/>
    <property type="evidence" value="ECO:0007669"/>
    <property type="project" value="UniProtKB-EC"/>
</dbReference>
<feature type="site" description="Electron transfer via tryptophanyl radical" evidence="9">
    <location>
        <position position="376"/>
    </location>
</feature>
<evidence type="ECO:0000256" key="4">
    <source>
        <dbReference type="ARBA" id="ARBA00022630"/>
    </source>
</evidence>
<dbReference type="InterPro" id="IPR018394">
    <property type="entry name" value="DNA_photolyase_1_CS_C"/>
</dbReference>
<feature type="binding site" evidence="8">
    <location>
        <position position="266"/>
    </location>
    <ligand>
        <name>FAD</name>
        <dbReference type="ChEBI" id="CHEBI:57692"/>
    </ligand>
</feature>
<dbReference type="SUPFAM" id="SSF48173">
    <property type="entry name" value="Cryptochrome/photolyase FAD-binding domain"/>
    <property type="match status" value="1"/>
</dbReference>
<evidence type="ECO:0000256" key="6">
    <source>
        <dbReference type="ARBA" id="ARBA00022991"/>
    </source>
</evidence>
<comment type="cofactor">
    <cofactor evidence="1">
        <name>(6R)-5,10-methylene-5,6,7,8-tetrahydrofolate</name>
        <dbReference type="ChEBI" id="CHEBI:15636"/>
    </cofactor>
</comment>
<dbReference type="InterPro" id="IPR002081">
    <property type="entry name" value="Cryptochrome/DNA_photolyase_1"/>
</dbReference>
<keyword evidence="4 8" id="KW-0285">Flavoprotein</keyword>
<comment type="caution">
    <text evidence="12">The sequence shown here is derived from an EMBL/GenBank/DDBJ whole genome shotgun (WGS) entry which is preliminary data.</text>
</comment>
<reference evidence="12 13" key="1">
    <citation type="journal article" date="2015" name="Genome Announc.">
        <title>Expanding the biotechnology potential of lactobacilli through comparative genomics of 213 strains and associated genera.</title>
        <authorList>
            <person name="Sun Z."/>
            <person name="Harris H.M."/>
            <person name="McCann A."/>
            <person name="Guo C."/>
            <person name="Argimon S."/>
            <person name="Zhang W."/>
            <person name="Yang X."/>
            <person name="Jeffery I.B."/>
            <person name="Cooney J.C."/>
            <person name="Kagawa T.F."/>
            <person name="Liu W."/>
            <person name="Song Y."/>
            <person name="Salvetti E."/>
            <person name="Wrobel A."/>
            <person name="Rasinkangas P."/>
            <person name="Parkhill J."/>
            <person name="Rea M.C."/>
            <person name="O'Sullivan O."/>
            <person name="Ritari J."/>
            <person name="Douillard F.P."/>
            <person name="Paul Ross R."/>
            <person name="Yang R."/>
            <person name="Briner A.E."/>
            <person name="Felis G.E."/>
            <person name="de Vos W.M."/>
            <person name="Barrangou R."/>
            <person name="Klaenhammer T.R."/>
            <person name="Caufield P.W."/>
            <person name="Cui Y."/>
            <person name="Zhang H."/>
            <person name="O'Toole P.W."/>
        </authorList>
    </citation>
    <scope>NUCLEOTIDE SEQUENCE [LARGE SCALE GENOMIC DNA]</scope>
    <source>
        <strain evidence="12 13">DSM 23037</strain>
    </source>
</reference>
<evidence type="ECO:0000256" key="1">
    <source>
        <dbReference type="ARBA" id="ARBA00001932"/>
    </source>
</evidence>
<accession>A0A0R2DKR0</accession>
<evidence type="ECO:0000256" key="5">
    <source>
        <dbReference type="ARBA" id="ARBA00022827"/>
    </source>
</evidence>
<sequence>MIIVWFKNDLRLNDNTALIEAIKTNQPIMCVFQINNPQLLENSKSQDYFFQSVQVFNDNLIQINQPLHFIYGDTEDSFDKLLTQFPETKAIYTNISERGYGLERDHLIRKVAQNHTVDFYGFMDHHLIGAHELLKKDQTPFKVFTPYYNQWKKLAKPAFQKVDLEKFKHLVIQRQEIDLFKEGTAKLKELTENIEQSFNTNLKQVRESYDEFIDNRLEDYPKDRDFPSLNGTSDLSKDLTTGLISIREVYWRLVQHAPESDAKQAFIRQLCWRDFYNMVYAYNPDAKNLEIKSEYRKINWRYSEEDFQKWIDGETGYPLVDAAMKHFKQTGELHNRLRMVVASFLTKDLLIDWRWGEKYFSEQLIDYDSASNIGGWQWASSTGTDAAPYFRIFNPTTQSERFDPKGDFIRQHLPNLANLSNKDIHKPNDSQRQTLGYPQEIVDHKFARQRALEAFKG</sequence>
<evidence type="ECO:0000313" key="12">
    <source>
        <dbReference type="EMBL" id="KRN04738.1"/>
    </source>
</evidence>
<feature type="binding site" evidence="8">
    <location>
        <begin position="232"/>
        <end position="236"/>
    </location>
    <ligand>
        <name>FAD</name>
        <dbReference type="ChEBI" id="CHEBI:57692"/>
    </ligand>
</feature>
<dbReference type="FunFam" id="1.10.579.10:FF:000003">
    <property type="entry name" value="Deoxyribodipyrimidine photo-lyase"/>
    <property type="match status" value="1"/>
</dbReference>
<evidence type="ECO:0000313" key="13">
    <source>
        <dbReference type="Proteomes" id="UP000051378"/>
    </source>
</evidence>
<dbReference type="GO" id="GO:0009416">
    <property type="term" value="P:response to light stimulus"/>
    <property type="evidence" value="ECO:0007669"/>
    <property type="project" value="TreeGrafter"/>
</dbReference>
<dbReference type="SUPFAM" id="SSF52425">
    <property type="entry name" value="Cryptochrome/photolyase, N-terminal domain"/>
    <property type="match status" value="1"/>
</dbReference>
<feature type="domain" description="Photolyase/cryptochrome alpha/beta" evidence="11">
    <location>
        <begin position="1"/>
        <end position="127"/>
    </location>
</feature>
<dbReference type="PATRIC" id="fig|1423744.4.peg.1122"/>
<dbReference type="PRINTS" id="PR00147">
    <property type="entry name" value="DNAPHOTLYASE"/>
</dbReference>
<evidence type="ECO:0000256" key="8">
    <source>
        <dbReference type="PIRSR" id="PIRSR602081-1"/>
    </source>
</evidence>
<organism evidence="12 13">
    <name type="scientific">Holzapfeliella floricola DSM 23037 = JCM 16512</name>
    <dbReference type="NCBI Taxonomy" id="1423744"/>
    <lineage>
        <taxon>Bacteria</taxon>
        <taxon>Bacillati</taxon>
        <taxon>Bacillota</taxon>
        <taxon>Bacilli</taxon>
        <taxon>Lactobacillales</taxon>
        <taxon>Lactobacillaceae</taxon>
        <taxon>Holzapfeliella</taxon>
    </lineage>
</organism>
<feature type="binding site" evidence="8">
    <location>
        <begin position="269"/>
        <end position="276"/>
    </location>
    <ligand>
        <name>FAD</name>
        <dbReference type="ChEBI" id="CHEBI:57692"/>
    </ligand>
</feature>
<feature type="site" description="Electron transfer via tryptophanyl radical" evidence="9">
    <location>
        <position position="300"/>
    </location>
</feature>
<evidence type="ECO:0000256" key="7">
    <source>
        <dbReference type="ARBA" id="ARBA00033999"/>
    </source>
</evidence>
<evidence type="ECO:0000256" key="10">
    <source>
        <dbReference type="RuleBase" id="RU004182"/>
    </source>
</evidence>
<feature type="binding site" evidence="8">
    <location>
        <position position="220"/>
    </location>
    <ligand>
        <name>FAD</name>
        <dbReference type="ChEBI" id="CHEBI:57692"/>
    </ligand>
</feature>
<dbReference type="RefSeq" id="WP_056974066.1">
    <property type="nucleotide sequence ID" value="NZ_AYZL01000006.1"/>
</dbReference>
<dbReference type="OrthoDB" id="9772484at2"/>
<name>A0A0R2DKR0_9LACO</name>
<dbReference type="GO" id="GO:0000719">
    <property type="term" value="P:photoreactive repair"/>
    <property type="evidence" value="ECO:0007669"/>
    <property type="project" value="UniProtKB-ARBA"/>
</dbReference>
<dbReference type="EMBL" id="AYZL01000006">
    <property type="protein sequence ID" value="KRN04738.1"/>
    <property type="molecule type" value="Genomic_DNA"/>
</dbReference>
<keyword evidence="6 10" id="KW-0157">Chromophore</keyword>
<evidence type="ECO:0000256" key="3">
    <source>
        <dbReference type="ARBA" id="ARBA00014046"/>
    </source>
</evidence>
<comment type="similarity">
    <text evidence="10">Belongs to the DNA photolyase family.</text>
</comment>
<dbReference type="InterPro" id="IPR005101">
    <property type="entry name" value="Cryptochr/Photolyase_FAD-bd"/>
</dbReference>
<protein>
    <recommendedName>
        <fullName evidence="3">Deoxyribodipyrimidine photo-lyase</fullName>
        <ecNumber evidence="2">4.1.99.3</ecNumber>
    </recommendedName>
</protein>
<comment type="cofactor">
    <cofactor evidence="8">
        <name>FAD</name>
        <dbReference type="ChEBI" id="CHEBI:57692"/>
    </cofactor>
    <text evidence="8">Binds 1 FAD per subunit.</text>
</comment>
<dbReference type="PANTHER" id="PTHR11455:SF9">
    <property type="entry name" value="CRYPTOCHROME CIRCADIAN CLOCK 5 ISOFORM X1"/>
    <property type="match status" value="1"/>
</dbReference>
<keyword evidence="13" id="KW-1185">Reference proteome</keyword>
<feature type="site" description="Electron transfer via tryptophanyl radical" evidence="9">
    <location>
        <position position="353"/>
    </location>
</feature>
<dbReference type="PROSITE" id="PS51645">
    <property type="entry name" value="PHR_CRY_ALPHA_BETA"/>
    <property type="match status" value="1"/>
</dbReference>
<dbReference type="Gene3D" id="1.10.579.10">
    <property type="entry name" value="DNA Cyclobutane Dipyrimidine Photolyase, subunit A, domain 3"/>
    <property type="match status" value="1"/>
</dbReference>
<evidence type="ECO:0000259" key="11">
    <source>
        <dbReference type="PROSITE" id="PS51645"/>
    </source>
</evidence>
<dbReference type="InterPro" id="IPR006050">
    <property type="entry name" value="DNA_photolyase_N"/>
</dbReference>
<dbReference type="Gene3D" id="1.25.40.80">
    <property type="match status" value="1"/>
</dbReference>
<dbReference type="Pfam" id="PF00875">
    <property type="entry name" value="DNA_photolyase"/>
    <property type="match status" value="1"/>
</dbReference>
<dbReference type="Proteomes" id="UP000051378">
    <property type="component" value="Unassembled WGS sequence"/>
</dbReference>
<dbReference type="PANTHER" id="PTHR11455">
    <property type="entry name" value="CRYPTOCHROME"/>
    <property type="match status" value="1"/>
</dbReference>
<evidence type="ECO:0000256" key="2">
    <source>
        <dbReference type="ARBA" id="ARBA00013149"/>
    </source>
</evidence>
<dbReference type="AlphaFoldDB" id="A0A0R2DKR0"/>